<dbReference type="Proteomes" id="UP000033930">
    <property type="component" value="Unassembled WGS sequence"/>
</dbReference>
<feature type="transmembrane region" description="Helical" evidence="1">
    <location>
        <begin position="59"/>
        <end position="75"/>
    </location>
</feature>
<feature type="transmembrane region" description="Helical" evidence="1">
    <location>
        <begin position="81"/>
        <end position="101"/>
    </location>
</feature>
<evidence type="ECO:0000313" key="2">
    <source>
        <dbReference type="EMBL" id="KKR97865.1"/>
    </source>
</evidence>
<dbReference type="Pfam" id="PF13687">
    <property type="entry name" value="DUF4153"/>
    <property type="match status" value="1"/>
</dbReference>
<keyword evidence="1" id="KW-0812">Transmembrane</keyword>
<feature type="transmembrane region" description="Helical" evidence="1">
    <location>
        <begin position="277"/>
        <end position="296"/>
    </location>
</feature>
<feature type="transmembrane region" description="Helical" evidence="1">
    <location>
        <begin position="236"/>
        <end position="257"/>
    </location>
</feature>
<feature type="transmembrane region" description="Helical" evidence="1">
    <location>
        <begin position="146"/>
        <end position="166"/>
    </location>
</feature>
<dbReference type="AlphaFoldDB" id="A0A0G0XM43"/>
<reference evidence="2 3" key="1">
    <citation type="journal article" date="2015" name="Nature">
        <title>rRNA introns, odd ribosomes, and small enigmatic genomes across a large radiation of phyla.</title>
        <authorList>
            <person name="Brown C.T."/>
            <person name="Hug L.A."/>
            <person name="Thomas B.C."/>
            <person name="Sharon I."/>
            <person name="Castelle C.J."/>
            <person name="Singh A."/>
            <person name="Wilkins M.J."/>
            <person name="Williams K.H."/>
            <person name="Banfield J.F."/>
        </authorList>
    </citation>
    <scope>NUCLEOTIDE SEQUENCE [LARGE SCALE GENOMIC DNA]</scope>
</reference>
<evidence type="ECO:0000256" key="1">
    <source>
        <dbReference type="SAM" id="Phobius"/>
    </source>
</evidence>
<protein>
    <submittedName>
        <fullName evidence="2">Uncharacterized protein</fullName>
    </submittedName>
</protein>
<keyword evidence="1" id="KW-0472">Membrane</keyword>
<sequence length="554" mass="62191">MKHSALKVTLCALVLGVIFDAMLYNSYEMGLNILLMQLAVLAVFYGMMHHAKLTISKQTVIASIFALLFAGTFVIWTSTIGLTLCTLGLLGANTFLVLFAWGHHGIFYHPLSIVADTMRYGIQTLITRFGIISDIRLPKTGERGSAIARGTLIAIPILIIFFLLFLSSDLMLQNKTQAIQTWLENIFGPFNLVAHMMIIVFFTLVFLLILASMFWKRLNIDLPEVAVSHSIIESTVILIGSNALFLFFLIFQGFYLFGGQDAFNTLEELTYSQYAVAGFNQLAVVAILVLLLILTLRYFHGTKINSKLVWISEVALLAQTAALLVSAWSRLTMYVEEYGFTPARLFGFWFFLLSGILLILLCIHIIRSTKQNNYITQALLIIGCAILIFTATSPDALTVRLNIARAQQTGELDAFPLFNDLSAEAYPLMDMVLSGKSYQKMIGVMDTKITDYCVFLEKPNELIEYTLVPNPEIDEDLAKDIFVRYDKELFYYHWLSTGEDAGFQSLRDDWRTWNLARALIPAGTETDNTDPIENIPYPTKEIANACGMYVGDAK</sequence>
<dbReference type="EMBL" id="LCAW01000023">
    <property type="protein sequence ID" value="KKR97865.1"/>
    <property type="molecule type" value="Genomic_DNA"/>
</dbReference>
<evidence type="ECO:0000313" key="3">
    <source>
        <dbReference type="Proteomes" id="UP000033930"/>
    </source>
</evidence>
<feature type="transmembrane region" description="Helical" evidence="1">
    <location>
        <begin position="378"/>
        <end position="397"/>
    </location>
</feature>
<gene>
    <name evidence="2" type="ORF">UU50_C0023G0011</name>
</gene>
<feature type="transmembrane region" description="Helical" evidence="1">
    <location>
        <begin position="29"/>
        <end position="47"/>
    </location>
</feature>
<comment type="caution">
    <text evidence="2">The sequence shown here is derived from an EMBL/GenBank/DDBJ whole genome shotgun (WGS) entry which is preliminary data.</text>
</comment>
<keyword evidence="1" id="KW-1133">Transmembrane helix</keyword>
<organism evidence="2 3">
    <name type="scientific">Candidatus Uhrbacteria bacterium GW2011_GWC1_41_20</name>
    <dbReference type="NCBI Taxonomy" id="1618983"/>
    <lineage>
        <taxon>Bacteria</taxon>
        <taxon>Candidatus Uhriibacteriota</taxon>
    </lineage>
</organism>
<feature type="transmembrane region" description="Helical" evidence="1">
    <location>
        <begin position="192"/>
        <end position="215"/>
    </location>
</feature>
<feature type="transmembrane region" description="Helical" evidence="1">
    <location>
        <begin position="5"/>
        <end position="23"/>
    </location>
</feature>
<feature type="transmembrane region" description="Helical" evidence="1">
    <location>
        <begin position="308"/>
        <end position="328"/>
    </location>
</feature>
<accession>A0A0G0XM43</accession>
<dbReference type="InterPro" id="IPR025291">
    <property type="entry name" value="DUF4153"/>
</dbReference>
<proteinExistence type="predicted"/>
<feature type="transmembrane region" description="Helical" evidence="1">
    <location>
        <begin position="348"/>
        <end position="366"/>
    </location>
</feature>
<name>A0A0G0XM43_9BACT</name>